<dbReference type="PROSITE" id="PS51257">
    <property type="entry name" value="PROKAR_LIPOPROTEIN"/>
    <property type="match status" value="1"/>
</dbReference>
<name>A0ABS2ETX2_9BACE</name>
<gene>
    <name evidence="3" type="ORF">H6A31_04690</name>
</gene>
<evidence type="ECO:0000256" key="1">
    <source>
        <dbReference type="SAM" id="SignalP"/>
    </source>
</evidence>
<evidence type="ECO:0000313" key="3">
    <source>
        <dbReference type="EMBL" id="MBM6757991.1"/>
    </source>
</evidence>
<dbReference type="Pfam" id="PF13944">
    <property type="entry name" value="Calycin_like"/>
    <property type="match status" value="1"/>
</dbReference>
<dbReference type="InterPro" id="IPR024311">
    <property type="entry name" value="Lipocalin-like"/>
</dbReference>
<comment type="caution">
    <text evidence="3">The sequence shown here is derived from an EMBL/GenBank/DDBJ whole genome shotgun (WGS) entry which is preliminary data.</text>
</comment>
<feature type="signal peptide" evidence="1">
    <location>
        <begin position="1"/>
        <end position="25"/>
    </location>
</feature>
<feature type="chain" id="PRO_5047525906" evidence="1">
    <location>
        <begin position="26"/>
        <end position="162"/>
    </location>
</feature>
<organism evidence="3 4">
    <name type="scientific">Bacteroides mediterraneensis</name>
    <dbReference type="NCBI Taxonomy" id="1841856"/>
    <lineage>
        <taxon>Bacteria</taxon>
        <taxon>Pseudomonadati</taxon>
        <taxon>Bacteroidota</taxon>
        <taxon>Bacteroidia</taxon>
        <taxon>Bacteroidales</taxon>
        <taxon>Bacteroidaceae</taxon>
        <taxon>Bacteroides</taxon>
    </lineage>
</organism>
<evidence type="ECO:0000313" key="4">
    <source>
        <dbReference type="Proteomes" id="UP000703295"/>
    </source>
</evidence>
<keyword evidence="1" id="KW-0732">Signal</keyword>
<dbReference type="EMBL" id="JACJJW010000008">
    <property type="protein sequence ID" value="MBM6757991.1"/>
    <property type="molecule type" value="Genomic_DNA"/>
</dbReference>
<protein>
    <submittedName>
        <fullName evidence="3">Calycin-like domain-containing protein</fullName>
    </submittedName>
</protein>
<evidence type="ECO:0000259" key="2">
    <source>
        <dbReference type="Pfam" id="PF13944"/>
    </source>
</evidence>
<sequence length="162" mass="17077">MKKSLFYYVLAMLCMVGLFTSCSNDDDAAVSAANEVVGEYSGKLDVVISMGGMDVPAGTIDPQTITVTKAGDNSINLSITNFTFQNIPLGNIELKDCALTANGDKYNFTGTTNLDNQMLTADIAATGSFSNGTLTLDLDIDAVLGGTMNQTVKVTYSGTKQE</sequence>
<dbReference type="Gene3D" id="2.40.128.350">
    <property type="match status" value="1"/>
</dbReference>
<proteinExistence type="predicted"/>
<accession>A0ABS2ETX2</accession>
<keyword evidence="4" id="KW-1185">Reference proteome</keyword>
<reference evidence="3 4" key="1">
    <citation type="journal article" date="2021" name="Sci. Rep.">
        <title>The distribution of antibiotic resistance genes in chicken gut microbiota commensals.</title>
        <authorList>
            <person name="Juricova H."/>
            <person name="Matiasovicova J."/>
            <person name="Kubasova T."/>
            <person name="Cejkova D."/>
            <person name="Rychlik I."/>
        </authorList>
    </citation>
    <scope>NUCLEOTIDE SEQUENCE [LARGE SCALE GENOMIC DNA]</scope>
    <source>
        <strain evidence="3 4">An801</strain>
    </source>
</reference>
<feature type="domain" description="Lipocalin-like" evidence="2">
    <location>
        <begin position="37"/>
        <end position="159"/>
    </location>
</feature>
<dbReference type="Proteomes" id="UP000703295">
    <property type="component" value="Unassembled WGS sequence"/>
</dbReference>
<dbReference type="RefSeq" id="WP_204475135.1">
    <property type="nucleotide sequence ID" value="NZ_JACJJW010000008.1"/>
</dbReference>